<reference evidence="11" key="1">
    <citation type="journal article" date="2019" name="Int. J. Syst. Evol. Microbiol.">
        <title>The Global Catalogue of Microorganisms (GCM) 10K type strain sequencing project: providing services to taxonomists for standard genome sequencing and annotation.</title>
        <authorList>
            <consortium name="The Broad Institute Genomics Platform"/>
            <consortium name="The Broad Institute Genome Sequencing Center for Infectious Disease"/>
            <person name="Wu L."/>
            <person name="Ma J."/>
        </authorList>
    </citation>
    <scope>NUCLEOTIDE SEQUENCE [LARGE SCALE GENOMIC DNA]</scope>
    <source>
        <strain evidence="11">CCUG 57263</strain>
    </source>
</reference>
<evidence type="ECO:0000256" key="1">
    <source>
        <dbReference type="ARBA" id="ARBA00001947"/>
    </source>
</evidence>
<gene>
    <name evidence="10" type="ORF">ACFQ03_13115</name>
</gene>
<evidence type="ECO:0000256" key="6">
    <source>
        <dbReference type="ARBA" id="ARBA00023049"/>
    </source>
</evidence>
<dbReference type="RefSeq" id="WP_379288596.1">
    <property type="nucleotide sequence ID" value="NZ_JBHTIU010000039.1"/>
</dbReference>
<evidence type="ECO:0000313" key="10">
    <source>
        <dbReference type="EMBL" id="MFD0870095.1"/>
    </source>
</evidence>
<dbReference type="SMART" id="SM00631">
    <property type="entry name" value="Zn_pept"/>
    <property type="match status" value="1"/>
</dbReference>
<proteinExistence type="inferred from homology"/>
<dbReference type="SUPFAM" id="SSF54106">
    <property type="entry name" value="LysM domain"/>
    <property type="match status" value="2"/>
</dbReference>
<dbReference type="InterPro" id="IPR036779">
    <property type="entry name" value="LysM_dom_sf"/>
</dbReference>
<organism evidence="10 11">
    <name type="scientific">Paenibacillus residui</name>
    <dbReference type="NCBI Taxonomy" id="629724"/>
    <lineage>
        <taxon>Bacteria</taxon>
        <taxon>Bacillati</taxon>
        <taxon>Bacillota</taxon>
        <taxon>Bacilli</taxon>
        <taxon>Bacillales</taxon>
        <taxon>Paenibacillaceae</taxon>
        <taxon>Paenibacillus</taxon>
    </lineage>
</organism>
<evidence type="ECO:0000256" key="5">
    <source>
        <dbReference type="ARBA" id="ARBA00022833"/>
    </source>
</evidence>
<dbReference type="Gene3D" id="3.40.630.10">
    <property type="entry name" value="Zn peptidases"/>
    <property type="match status" value="1"/>
</dbReference>
<evidence type="ECO:0000259" key="9">
    <source>
        <dbReference type="PROSITE" id="PS52035"/>
    </source>
</evidence>
<protein>
    <submittedName>
        <fullName evidence="10">M14 family zinc carboxypeptidase</fullName>
    </submittedName>
</protein>
<dbReference type="InterPro" id="IPR018392">
    <property type="entry name" value="LysM"/>
</dbReference>
<accession>A0ABW3DDF4</accession>
<dbReference type="PANTHER" id="PTHR11705:SF143">
    <property type="entry name" value="SLL0236 PROTEIN"/>
    <property type="match status" value="1"/>
</dbReference>
<dbReference type="Proteomes" id="UP001597120">
    <property type="component" value="Unassembled WGS sequence"/>
</dbReference>
<comment type="cofactor">
    <cofactor evidence="1">
        <name>Zn(2+)</name>
        <dbReference type="ChEBI" id="CHEBI:29105"/>
    </cofactor>
</comment>
<comment type="similarity">
    <text evidence="2 7">Belongs to the peptidase M14 family.</text>
</comment>
<evidence type="ECO:0000256" key="2">
    <source>
        <dbReference type="ARBA" id="ARBA00005988"/>
    </source>
</evidence>
<dbReference type="PANTHER" id="PTHR11705">
    <property type="entry name" value="PROTEASE FAMILY M14 CARBOXYPEPTIDASE A,B"/>
    <property type="match status" value="1"/>
</dbReference>
<dbReference type="Pfam" id="PF00246">
    <property type="entry name" value="Peptidase_M14"/>
    <property type="match status" value="1"/>
</dbReference>
<evidence type="ECO:0000313" key="11">
    <source>
        <dbReference type="Proteomes" id="UP001597120"/>
    </source>
</evidence>
<keyword evidence="5" id="KW-0862">Zinc</keyword>
<dbReference type="CDD" id="cd00118">
    <property type="entry name" value="LysM"/>
    <property type="match status" value="2"/>
</dbReference>
<feature type="domain" description="LysM" evidence="8">
    <location>
        <begin position="54"/>
        <end position="98"/>
    </location>
</feature>
<dbReference type="SUPFAM" id="SSF53187">
    <property type="entry name" value="Zn-dependent exopeptidases"/>
    <property type="match status" value="1"/>
</dbReference>
<dbReference type="Gene3D" id="3.10.350.10">
    <property type="entry name" value="LysM domain"/>
    <property type="match status" value="2"/>
</dbReference>
<dbReference type="InterPro" id="IPR034274">
    <property type="entry name" value="ENP1_M14_CPD"/>
</dbReference>
<feature type="active site" description="Proton donor/acceptor" evidence="7">
    <location>
        <position position="370"/>
    </location>
</feature>
<feature type="domain" description="LysM" evidence="8">
    <location>
        <begin position="3"/>
        <end position="48"/>
    </location>
</feature>
<dbReference type="GO" id="GO:0004180">
    <property type="term" value="F:carboxypeptidase activity"/>
    <property type="evidence" value="ECO:0007669"/>
    <property type="project" value="UniProtKB-KW"/>
</dbReference>
<keyword evidence="11" id="KW-1185">Reference proteome</keyword>
<evidence type="ECO:0000256" key="7">
    <source>
        <dbReference type="PROSITE-ProRule" id="PRU01379"/>
    </source>
</evidence>
<keyword evidence="4" id="KW-0378">Hydrolase</keyword>
<dbReference type="SMART" id="SM00257">
    <property type="entry name" value="LysM"/>
    <property type="match status" value="2"/>
</dbReference>
<name>A0ABW3DDF4_9BACL</name>
<dbReference type="CDD" id="cd06229">
    <property type="entry name" value="M14_Endopeptidase_I"/>
    <property type="match status" value="1"/>
</dbReference>
<dbReference type="InterPro" id="IPR000834">
    <property type="entry name" value="Peptidase_M14"/>
</dbReference>
<keyword evidence="3" id="KW-0645">Protease</keyword>
<dbReference type="EMBL" id="JBHTIU010000039">
    <property type="protein sequence ID" value="MFD0870095.1"/>
    <property type="molecule type" value="Genomic_DNA"/>
</dbReference>
<evidence type="ECO:0000259" key="8">
    <source>
        <dbReference type="PROSITE" id="PS51782"/>
    </source>
</evidence>
<evidence type="ECO:0000256" key="3">
    <source>
        <dbReference type="ARBA" id="ARBA00022670"/>
    </source>
</evidence>
<keyword evidence="10" id="KW-0121">Carboxypeptidase</keyword>
<keyword evidence="6" id="KW-0482">Metalloprotease</keyword>
<comment type="caution">
    <text evidence="10">The sequence shown here is derived from an EMBL/GenBank/DDBJ whole genome shotgun (WGS) entry which is preliminary data.</text>
</comment>
<dbReference type="Pfam" id="PF01476">
    <property type="entry name" value="LysM"/>
    <property type="match status" value="2"/>
</dbReference>
<feature type="domain" description="Peptidase M14" evidence="9">
    <location>
        <begin position="111"/>
        <end position="398"/>
    </location>
</feature>
<dbReference type="PROSITE" id="PS51782">
    <property type="entry name" value="LYSM"/>
    <property type="match status" value="2"/>
</dbReference>
<dbReference type="PROSITE" id="PS52035">
    <property type="entry name" value="PEPTIDASE_M14"/>
    <property type="match status" value="1"/>
</dbReference>
<sequence length="400" mass="45402">MPFSYVVQKGDTLYRIGRKYALSVPALLAANPQLSEQDYLVPGQVIVIPDRTTNQYVIQAGDTFYYIARRFNIELNDLLAANPGINPRYLRIGQTVVLPPGRGMSIVNTNAPYGYREMMEDLELLKQRYPFLEIVVIGYSVMGKPIPAVKIGGGTRRVHYNGSFHANEWITTLLLMKFIEEYSSAYAAGGRIRGRDAAELYRQTSLWIVPMVNPDGVELVQEGVTPQHPFYRELLQWNEGSYDFSGWKANIRGVDLNDQYPAFWEVEKERREVPGPGPRDYPGTAPLTEPEAIAVAQFTRNNDFRLVIAFHTQGREIYWNYRDLEPPESEGIAERFARVSGYRPVRLTGSDAGYKDWFILEFRRPGFTVEAGQGTNPLPISQFPQIYNDVIGIMLEGLVV</sequence>
<evidence type="ECO:0000256" key="4">
    <source>
        <dbReference type="ARBA" id="ARBA00022801"/>
    </source>
</evidence>